<dbReference type="SMART" id="SM00287">
    <property type="entry name" value="SH3b"/>
    <property type="match status" value="5"/>
</dbReference>
<feature type="chain" id="PRO_5016768534" evidence="2">
    <location>
        <begin position="36"/>
        <end position="561"/>
    </location>
</feature>
<evidence type="ECO:0000256" key="1">
    <source>
        <dbReference type="SAM" id="MobiDB-lite"/>
    </source>
</evidence>
<feature type="signal peptide" evidence="2">
    <location>
        <begin position="1"/>
        <end position="35"/>
    </location>
</feature>
<reference evidence="4 5" key="1">
    <citation type="submission" date="2018-07" db="EMBL/GenBank/DDBJ databases">
        <title>Desertimonas flava gen. nov. sp. nov.</title>
        <authorList>
            <person name="Liu S."/>
        </authorList>
    </citation>
    <scope>NUCLEOTIDE SEQUENCE [LARGE SCALE GENOMIC DNA]</scope>
    <source>
        <strain evidence="4 5">16Sb5-5</strain>
    </source>
</reference>
<keyword evidence="2" id="KW-0732">Signal</keyword>
<dbReference type="PANTHER" id="PTHR34408:SF1">
    <property type="entry name" value="GLYCOSYL HYDROLASE FAMILY 19 DOMAIN-CONTAINING PROTEIN HI_1415"/>
    <property type="match status" value="1"/>
</dbReference>
<proteinExistence type="predicted"/>
<name>A0A367YUP3_9ACTN</name>
<feature type="compositionally biased region" description="Basic and acidic residues" evidence="1">
    <location>
        <begin position="425"/>
        <end position="439"/>
    </location>
</feature>
<dbReference type="InterPro" id="IPR052354">
    <property type="entry name" value="Cell_Wall_Dynamics_Protein"/>
</dbReference>
<evidence type="ECO:0000259" key="3">
    <source>
        <dbReference type="PROSITE" id="PS51781"/>
    </source>
</evidence>
<sequence length="561" mass="60403">MNSALKRIGGAAASLTVAAGLISGVSLVATTVAEAGDEMVTATTNVNVRTGPSTKHRVLGSLSTGQSLPVKGKAKDGWTPVSYSGTSAWISSDYVVLSDSDAEADDAKPSKGWRWGSVALNVRTGPSISSPIVTVAGKGYGFQVTGATKNGFSEVNFKGKSRWVTTQYLSPDKPGTKTPDAKKTWRYGTTNLNVRTDPSLRAKVVDVAGRGYGFIYHGRQENGFAEVTFKGKTRWVSARYLSETKPSGTSQPKEPMPSGSPAKPAPEPAPKPKPETKPAPAGNAKGVWRYGTTALNVRTEPRKSATIVNVAGRGYGFLFHEVVENGYAQVTFQGKKRWVSAQYLSEKRPQGEAAGPKAPADPKVTGVRYATTLLAIRTASRGGSTITDVKAGTKLEITGKVEHGRAQVVYKGAVRWVTAQYLSKETPRQDASDDTDGRGGKVTVTGESGLTSNSRYLLARLKARYPHITTYHGVRPDAIPDHPSGKALDAMIPNYRSASSRALGKEMAEWIKNNAAQLNVEYIIYDQRIWNVRRSGEGWRYMADRGSDNANHKNHIHITTF</sequence>
<feature type="region of interest" description="Disordered" evidence="1">
    <location>
        <begin position="424"/>
        <end position="446"/>
    </location>
</feature>
<dbReference type="PROSITE" id="PS51781">
    <property type="entry name" value="SH3B"/>
    <property type="match status" value="3"/>
</dbReference>
<dbReference type="AlphaFoldDB" id="A0A367YUP3"/>
<dbReference type="Pfam" id="PF26571">
    <property type="entry name" value="VldE"/>
    <property type="match status" value="1"/>
</dbReference>
<feature type="domain" description="SH3b" evidence="3">
    <location>
        <begin position="182"/>
        <end position="245"/>
    </location>
</feature>
<accession>A0A367YUP3</accession>
<dbReference type="RefSeq" id="WP_114126367.1">
    <property type="nucleotide sequence ID" value="NZ_QOUI01000005.1"/>
</dbReference>
<feature type="region of interest" description="Disordered" evidence="1">
    <location>
        <begin position="242"/>
        <end position="287"/>
    </location>
</feature>
<protein>
    <submittedName>
        <fullName evidence="4">SH3 domain-containing protein</fullName>
    </submittedName>
</protein>
<dbReference type="PANTHER" id="PTHR34408">
    <property type="entry name" value="FAMILY PROTEIN, PUTATIVE-RELATED"/>
    <property type="match status" value="1"/>
</dbReference>
<evidence type="ECO:0000256" key="2">
    <source>
        <dbReference type="SAM" id="SignalP"/>
    </source>
</evidence>
<keyword evidence="5" id="KW-1185">Reference proteome</keyword>
<evidence type="ECO:0000313" key="4">
    <source>
        <dbReference type="EMBL" id="RCK69606.1"/>
    </source>
</evidence>
<dbReference type="InterPro" id="IPR003646">
    <property type="entry name" value="SH3-like_bac-type"/>
</dbReference>
<dbReference type="EMBL" id="QOUI01000005">
    <property type="protein sequence ID" value="RCK69606.1"/>
    <property type="molecule type" value="Genomic_DNA"/>
</dbReference>
<gene>
    <name evidence="4" type="ORF">DT076_09085</name>
</gene>
<evidence type="ECO:0000313" key="5">
    <source>
        <dbReference type="Proteomes" id="UP000252770"/>
    </source>
</evidence>
<dbReference type="Gene3D" id="2.30.30.40">
    <property type="entry name" value="SH3 Domains"/>
    <property type="match status" value="4"/>
</dbReference>
<dbReference type="Pfam" id="PF08239">
    <property type="entry name" value="SH3_3"/>
    <property type="match status" value="4"/>
</dbReference>
<organism evidence="4 5">
    <name type="scientific">Desertihabitans brevis</name>
    <dbReference type="NCBI Taxonomy" id="2268447"/>
    <lineage>
        <taxon>Bacteria</taxon>
        <taxon>Bacillati</taxon>
        <taxon>Actinomycetota</taxon>
        <taxon>Actinomycetes</taxon>
        <taxon>Propionibacteriales</taxon>
        <taxon>Propionibacteriaceae</taxon>
        <taxon>Desertihabitans</taxon>
    </lineage>
</organism>
<feature type="domain" description="SH3b" evidence="3">
    <location>
        <begin position="110"/>
        <end position="173"/>
    </location>
</feature>
<comment type="caution">
    <text evidence="4">The sequence shown here is derived from an EMBL/GenBank/DDBJ whole genome shotgun (WGS) entry which is preliminary data.</text>
</comment>
<dbReference type="Proteomes" id="UP000252770">
    <property type="component" value="Unassembled WGS sequence"/>
</dbReference>
<dbReference type="InterPro" id="IPR058593">
    <property type="entry name" value="ARB_07466-like_C"/>
</dbReference>
<feature type="domain" description="SH3b" evidence="3">
    <location>
        <begin position="35"/>
        <end position="99"/>
    </location>
</feature>